<dbReference type="InterPro" id="IPR025569">
    <property type="entry name" value="DUF4335"/>
</dbReference>
<keyword evidence="3" id="KW-1185">Reference proteome</keyword>
<name>A0A2W1JGX3_9CYAN</name>
<dbReference type="AlphaFoldDB" id="A0A2W1JGX3"/>
<evidence type="ECO:0000313" key="3">
    <source>
        <dbReference type="Proteomes" id="UP000248857"/>
    </source>
</evidence>
<feature type="region of interest" description="Disordered" evidence="1">
    <location>
        <begin position="202"/>
        <end position="254"/>
    </location>
</feature>
<sequence>MEKSPSVIMTIQRQYLLPNCTLTLEGLSNAIGTQELRPSLDTLMRFECHFAKLDQTLVGGLDFLESLIQATSECTQSWMSGVQHTKAKRKARTADQVQLQPATDGQFQMSVPTTLLSTTGSETQSVDLQLSTVQLFDLSEALDQLLADSQTLPNLSSNIQPLSRREALSGQPLAKRAAPLALGTVSLAIATSALYFVPAPEISRPKDEPIPTETPVIPGTSPPPTGETTPAEPGETNPNPSSPASPATPSTETP</sequence>
<feature type="compositionally biased region" description="Low complexity" evidence="1">
    <location>
        <begin position="226"/>
        <end position="254"/>
    </location>
</feature>
<dbReference type="EMBL" id="PQWO01000008">
    <property type="protein sequence ID" value="PZD72809.1"/>
    <property type="molecule type" value="Genomic_DNA"/>
</dbReference>
<comment type="caution">
    <text evidence="2">The sequence shown here is derived from an EMBL/GenBank/DDBJ whole genome shotgun (WGS) entry which is preliminary data.</text>
</comment>
<reference evidence="2 3" key="1">
    <citation type="journal article" date="2018" name="Sci. Rep.">
        <title>A novel species of the marine cyanobacterium Acaryochloris with a unique pigment content and lifestyle.</title>
        <authorList>
            <person name="Partensky F."/>
            <person name="Six C."/>
            <person name="Ratin M."/>
            <person name="Garczarek L."/>
            <person name="Vaulot D."/>
            <person name="Probert I."/>
            <person name="Calteau A."/>
            <person name="Gourvil P."/>
            <person name="Marie D."/>
            <person name="Grebert T."/>
            <person name="Bouchier C."/>
            <person name="Le Panse S."/>
            <person name="Gachenot M."/>
            <person name="Rodriguez F."/>
            <person name="Garrido J.L."/>
        </authorList>
    </citation>
    <scope>NUCLEOTIDE SEQUENCE [LARGE SCALE GENOMIC DNA]</scope>
    <source>
        <strain evidence="2 3">RCC1774</strain>
    </source>
</reference>
<dbReference type="Pfam" id="PF14233">
    <property type="entry name" value="DUF4335"/>
    <property type="match status" value="1"/>
</dbReference>
<dbReference type="Proteomes" id="UP000248857">
    <property type="component" value="Unassembled WGS sequence"/>
</dbReference>
<evidence type="ECO:0000313" key="2">
    <source>
        <dbReference type="EMBL" id="PZD72809.1"/>
    </source>
</evidence>
<accession>A0A2W1JGX3</accession>
<gene>
    <name evidence="2" type="ORF">C1752_03238</name>
</gene>
<organism evidence="2 3">
    <name type="scientific">Acaryochloris thomasi RCC1774</name>
    <dbReference type="NCBI Taxonomy" id="1764569"/>
    <lineage>
        <taxon>Bacteria</taxon>
        <taxon>Bacillati</taxon>
        <taxon>Cyanobacteriota</taxon>
        <taxon>Cyanophyceae</taxon>
        <taxon>Acaryochloridales</taxon>
        <taxon>Acaryochloridaceae</taxon>
        <taxon>Acaryochloris</taxon>
        <taxon>Acaryochloris thomasi</taxon>
    </lineage>
</organism>
<evidence type="ECO:0000256" key="1">
    <source>
        <dbReference type="SAM" id="MobiDB-lite"/>
    </source>
</evidence>
<evidence type="ECO:0008006" key="4">
    <source>
        <dbReference type="Google" id="ProtNLM"/>
    </source>
</evidence>
<proteinExistence type="predicted"/>
<protein>
    <recommendedName>
        <fullName evidence="4">DUF4335 domain-containing protein</fullName>
    </recommendedName>
</protein>